<evidence type="ECO:0008006" key="2">
    <source>
        <dbReference type="Google" id="ProtNLM"/>
    </source>
</evidence>
<dbReference type="InterPro" id="IPR011990">
    <property type="entry name" value="TPR-like_helical_dom_sf"/>
</dbReference>
<organism evidence="1">
    <name type="scientific">marine sediment metagenome</name>
    <dbReference type="NCBI Taxonomy" id="412755"/>
    <lineage>
        <taxon>unclassified sequences</taxon>
        <taxon>metagenomes</taxon>
        <taxon>ecological metagenomes</taxon>
    </lineage>
</organism>
<accession>A0A0F9ECZ7</accession>
<reference evidence="1" key="1">
    <citation type="journal article" date="2015" name="Nature">
        <title>Complex archaea that bridge the gap between prokaryotes and eukaryotes.</title>
        <authorList>
            <person name="Spang A."/>
            <person name="Saw J.H."/>
            <person name="Jorgensen S.L."/>
            <person name="Zaremba-Niedzwiedzka K."/>
            <person name="Martijn J."/>
            <person name="Lind A.E."/>
            <person name="van Eijk R."/>
            <person name="Schleper C."/>
            <person name="Guy L."/>
            <person name="Ettema T.J."/>
        </authorList>
    </citation>
    <scope>NUCLEOTIDE SEQUENCE</scope>
</reference>
<dbReference type="AlphaFoldDB" id="A0A0F9ECZ7"/>
<gene>
    <name evidence="1" type="ORF">LCGC14_2440870</name>
</gene>
<name>A0A0F9ECZ7_9ZZZZ</name>
<dbReference type="Gene3D" id="1.25.40.10">
    <property type="entry name" value="Tetratricopeptide repeat domain"/>
    <property type="match status" value="1"/>
</dbReference>
<comment type="caution">
    <text evidence="1">The sequence shown here is derived from an EMBL/GenBank/DDBJ whole genome shotgun (WGS) entry which is preliminary data.</text>
</comment>
<proteinExistence type="predicted"/>
<dbReference type="EMBL" id="LAZR01037556">
    <property type="protein sequence ID" value="KKL21893.1"/>
    <property type="molecule type" value="Genomic_DNA"/>
</dbReference>
<evidence type="ECO:0000313" key="1">
    <source>
        <dbReference type="EMBL" id="KKL21893.1"/>
    </source>
</evidence>
<protein>
    <recommendedName>
        <fullName evidence="2">Tetratricopeptide repeat protein</fullName>
    </recommendedName>
</protein>
<feature type="non-terminal residue" evidence="1">
    <location>
        <position position="1"/>
    </location>
</feature>
<sequence length="52" mass="5895">GWRIRLARLLAAAGQIEDAIHEARICLRLRPQMAEARKLIEDLSVLSRGTQK</sequence>